<dbReference type="InterPro" id="IPR036291">
    <property type="entry name" value="NAD(P)-bd_dom_sf"/>
</dbReference>
<dbReference type="EMBL" id="JYIK01001006">
    <property type="protein sequence ID" value="KWX08151.1"/>
    <property type="molecule type" value="Genomic_DNA"/>
</dbReference>
<evidence type="ECO:0000259" key="3">
    <source>
        <dbReference type="Pfam" id="PF05368"/>
    </source>
</evidence>
<dbReference type="PATRIC" id="fig|1469144.8.peg.4093"/>
<evidence type="ECO:0000313" key="4">
    <source>
        <dbReference type="EMBL" id="KWX04669.1"/>
    </source>
</evidence>
<evidence type="ECO:0000313" key="6">
    <source>
        <dbReference type="Proteomes" id="UP000070598"/>
    </source>
</evidence>
<dbReference type="Proteomes" id="UP000070598">
    <property type="component" value="Unassembled WGS sequence"/>
</dbReference>
<dbReference type="Gene3D" id="3.90.25.10">
    <property type="entry name" value="UDP-galactose 4-epimerase, domain 1"/>
    <property type="match status" value="1"/>
</dbReference>
<evidence type="ECO:0000313" key="7">
    <source>
        <dbReference type="Proteomes" id="UP000070659"/>
    </source>
</evidence>
<dbReference type="EMBL" id="JYIJ01000014">
    <property type="protein sequence ID" value="KWX04669.1"/>
    <property type="molecule type" value="Genomic_DNA"/>
</dbReference>
<dbReference type="SUPFAM" id="SSF51735">
    <property type="entry name" value="NAD(P)-binding Rossmann-fold domains"/>
    <property type="match status" value="1"/>
</dbReference>
<comment type="similarity">
    <text evidence="1">Belongs to the NmrA-type oxidoreductase family.</text>
</comment>
<gene>
    <name evidence="4" type="ORF">TH66_05485</name>
    <name evidence="5" type="ORF">TR74_16215</name>
</gene>
<reference evidence="6" key="1">
    <citation type="submission" date="2015-02" db="EMBL/GenBank/DDBJ databases">
        <title>Physiological reanalysis, assessment of diazotrophy, and genome sequences of multiple isolates of Streptomyces thermoautotrophicus.</title>
        <authorList>
            <person name="MacKellar D.C."/>
            <person name="Lieber L."/>
            <person name="Norman J."/>
            <person name="Bolger A."/>
            <person name="Tobin C."/>
            <person name="Murray J.W."/>
            <person name="Friesen M."/>
            <person name="Prell J."/>
        </authorList>
    </citation>
    <scope>NUCLEOTIDE SEQUENCE [LARGE SCALE GENOMIC DNA]</scope>
    <source>
        <strain evidence="6">UBT1</strain>
    </source>
</reference>
<evidence type="ECO:0000256" key="2">
    <source>
        <dbReference type="ARBA" id="ARBA00022857"/>
    </source>
</evidence>
<proteinExistence type="inferred from homology"/>
<reference evidence="4 7" key="2">
    <citation type="submission" date="2015-02" db="EMBL/GenBank/DDBJ databases">
        <title>Physiological reanalysis, assessment of diazotrophy, and genome sequences of multiple isolates of Streptomyces thermoautotrophicus.</title>
        <authorList>
            <person name="MacKellar D.C."/>
            <person name="Lieber L."/>
            <person name="Norman J."/>
            <person name="Bolger A."/>
            <person name="Tobin C."/>
            <person name="Murray J.W."/>
            <person name="Prell J."/>
        </authorList>
    </citation>
    <scope>NUCLEOTIDE SEQUENCE [LARGE SCALE GENOMIC DNA]</scope>
    <source>
        <strain evidence="4 7">UBT1</strain>
    </source>
</reference>
<accession>A0A132N3G8</accession>
<dbReference type="InterPro" id="IPR008030">
    <property type="entry name" value="NmrA-like"/>
</dbReference>
<evidence type="ECO:0000256" key="1">
    <source>
        <dbReference type="ARBA" id="ARBA00006328"/>
    </source>
</evidence>
<comment type="caution">
    <text evidence="4">The sequence shown here is derived from an EMBL/GenBank/DDBJ whole genome shotgun (WGS) entry which is preliminary data.</text>
</comment>
<name>A0A132N3G8_9ACTN</name>
<dbReference type="RefSeq" id="WP_067068883.1">
    <property type="nucleotide sequence ID" value="NZ_JYIJ01000014.1"/>
</dbReference>
<feature type="domain" description="NmrA-like" evidence="3">
    <location>
        <begin position="3"/>
        <end position="250"/>
    </location>
</feature>
<dbReference type="Proteomes" id="UP000070659">
    <property type="component" value="Unassembled WGS sequence"/>
</dbReference>
<dbReference type="AlphaFoldDB" id="A0A132N3G8"/>
<dbReference type="Gene3D" id="3.40.50.720">
    <property type="entry name" value="NAD(P)-binding Rossmann-like Domain"/>
    <property type="match status" value="1"/>
</dbReference>
<sequence length="282" mass="29681">MEVLVVGATGRQGGAVARELGSCGHAVRAFTRHPDSDAARELAAAGMRVHAGDLRDADSVARAAKGADAVFLMADFRAGPGEEVRAGSCALEGLRAAGVGHVVYSSVASADRRTGIPHFESKRWIEELLRRSGLPHTVVAPVFFMDNPKPSLAATGGTVLAMPLAETTVLQQVAVRDIGAFVRHVLEHPDEVVGERIEIAGDALTGPQAAAVLSCVTGRPVRYQAIPACPDRFGPDIAAMFAWLDRVGYQVDIPALHARFPGIGWHTFEAWARDGGVIPGSA</sequence>
<evidence type="ECO:0000313" key="5">
    <source>
        <dbReference type="EMBL" id="KWX08151.1"/>
    </source>
</evidence>
<dbReference type="PANTHER" id="PTHR42748">
    <property type="entry name" value="NITROGEN METABOLITE REPRESSION PROTEIN NMRA FAMILY MEMBER"/>
    <property type="match status" value="1"/>
</dbReference>
<dbReference type="Pfam" id="PF05368">
    <property type="entry name" value="NmrA"/>
    <property type="match status" value="1"/>
</dbReference>
<keyword evidence="2" id="KW-0521">NADP</keyword>
<dbReference type="PANTHER" id="PTHR42748:SF7">
    <property type="entry name" value="NMRA LIKE REDOX SENSOR 1-RELATED"/>
    <property type="match status" value="1"/>
</dbReference>
<dbReference type="CDD" id="cd05251">
    <property type="entry name" value="NmrA_like_SDR_a"/>
    <property type="match status" value="1"/>
</dbReference>
<protein>
    <recommendedName>
        <fullName evidence="3">NmrA-like domain-containing protein</fullName>
    </recommendedName>
</protein>
<organism evidence="4 7">
    <name type="scientific">Carbonactinospora thermoautotrophica</name>
    <dbReference type="NCBI Taxonomy" id="1469144"/>
    <lineage>
        <taxon>Bacteria</taxon>
        <taxon>Bacillati</taxon>
        <taxon>Actinomycetota</taxon>
        <taxon>Actinomycetes</taxon>
        <taxon>Kitasatosporales</taxon>
        <taxon>Carbonactinosporaceae</taxon>
        <taxon>Carbonactinospora</taxon>
    </lineage>
</organism>
<dbReference type="InterPro" id="IPR051164">
    <property type="entry name" value="NmrA-like_oxidored"/>
</dbReference>